<gene>
    <name evidence="7" type="primary">sppA</name>
    <name evidence="7" type="ORF">FOM92_15730</name>
</gene>
<dbReference type="InterPro" id="IPR029045">
    <property type="entry name" value="ClpP/crotonase-like_dom_sf"/>
</dbReference>
<reference evidence="7 8" key="1">
    <citation type="submission" date="2019-07" db="EMBL/GenBank/DDBJ databases">
        <authorList>
            <person name="Park M."/>
        </authorList>
    </citation>
    <scope>NUCLEOTIDE SEQUENCE [LARGE SCALE GENOMIC DNA]</scope>
    <source>
        <strain evidence="7 8">KCTC32445</strain>
    </source>
</reference>
<proteinExistence type="inferred from homology"/>
<dbReference type="Gene3D" id="6.20.330.10">
    <property type="match status" value="1"/>
</dbReference>
<evidence type="ECO:0000256" key="1">
    <source>
        <dbReference type="ARBA" id="ARBA00008683"/>
    </source>
</evidence>
<dbReference type="OrthoDB" id="9764363at2"/>
<dbReference type="GO" id="GO:0016020">
    <property type="term" value="C:membrane"/>
    <property type="evidence" value="ECO:0007669"/>
    <property type="project" value="InterPro"/>
</dbReference>
<dbReference type="Pfam" id="PF01343">
    <property type="entry name" value="Peptidase_S49"/>
    <property type="match status" value="2"/>
</dbReference>
<feature type="active site" description="Proton donor/acceptor" evidence="5">
    <location>
        <position position="193"/>
    </location>
</feature>
<dbReference type="Gene3D" id="3.90.226.10">
    <property type="entry name" value="2-enoyl-CoA Hydratase, Chain A, domain 1"/>
    <property type="match status" value="3"/>
</dbReference>
<feature type="domain" description="Peptidase S49" evidence="6">
    <location>
        <begin position="377"/>
        <end position="528"/>
    </location>
</feature>
<keyword evidence="3" id="KW-0378">Hydrolase</keyword>
<dbReference type="InterPro" id="IPR004634">
    <property type="entry name" value="Pept_S49_pIV"/>
</dbReference>
<protein>
    <submittedName>
        <fullName evidence="7">Signal peptide peptidase SppA</fullName>
    </submittedName>
</protein>
<dbReference type="SUPFAM" id="SSF52096">
    <property type="entry name" value="ClpP/crotonase"/>
    <property type="match status" value="2"/>
</dbReference>
<evidence type="ECO:0000313" key="8">
    <source>
        <dbReference type="Proteomes" id="UP000320160"/>
    </source>
</evidence>
<feature type="domain" description="Peptidase S49" evidence="6">
    <location>
        <begin position="126"/>
        <end position="269"/>
    </location>
</feature>
<dbReference type="AlphaFoldDB" id="A0A553WCW4"/>
<keyword evidence="4" id="KW-0720">Serine protease</keyword>
<dbReference type="Proteomes" id="UP000320160">
    <property type="component" value="Unassembled WGS sequence"/>
</dbReference>
<dbReference type="InterPro" id="IPR002142">
    <property type="entry name" value="Peptidase_S49"/>
</dbReference>
<comment type="caution">
    <text evidence="7">The sequence shown here is derived from an EMBL/GenBank/DDBJ whole genome shotgun (WGS) entry which is preliminary data.</text>
</comment>
<evidence type="ECO:0000259" key="6">
    <source>
        <dbReference type="Pfam" id="PF01343"/>
    </source>
</evidence>
<dbReference type="CDD" id="cd07018">
    <property type="entry name" value="S49_SppA_67K_type"/>
    <property type="match status" value="1"/>
</dbReference>
<evidence type="ECO:0000256" key="2">
    <source>
        <dbReference type="ARBA" id="ARBA00022670"/>
    </source>
</evidence>
<dbReference type="PIRSF" id="PIRSF001217">
    <property type="entry name" value="Protease_4_SppA"/>
    <property type="match status" value="1"/>
</dbReference>
<keyword evidence="8" id="KW-1185">Reference proteome</keyword>
<feature type="active site" description="Nucleophile" evidence="5">
    <location>
        <position position="394"/>
    </location>
</feature>
<accession>A0A553WCW4</accession>
<comment type="similarity">
    <text evidence="1">Belongs to the peptidase S49 family.</text>
</comment>
<sequence length="624" mass="65617">MTFLRISWKIIVGLKDLLVLLLLLFFFALLFAVLNASPNPGMVREGALWLKLDGVVSEQPAEVDPLTALTSTAVPVSEIRQRDIIRSLKIAESDKRIKAVVLDMDRFMGGGQASLSAIGDSLDAVKKAGKPVYAFATAYTDDSYQLAAHATQIWMDPLGGAVLTGPGGSQPYYKGLLDQLGIKANIYRVGTYKSAVEPYMRSDQSPESKAAIKAVYDEIWGQWKADVAKARPQAKIEGILTDPAGAVEGARGNLAQLAISNKLVDKLGDRIAFGTFVATKVGTDEKKTTGGFAATPMDALLASYGPPRAGKQIGVVTIAGTIVDGQAGPGTAAGDTISGLIYDAIDNKDLQALVVRVDSPGGSVTASEKIRLAIEAAKAKEIPVIVSMANVAASGGYWVSLPADVIFAEPSTITGSIGIFGVIPSAKAGLAKIGVNADGVKTTPLSGEPDVLGGFSPEFDRVAQSAIENGYREFLTRVATARKKTPEQVDAVGQGRVWAGGTARQIGLVDRYGGMAEALDEAAKRAGLKADDWHAVYIEPQPSFAGSLLGGLVPKRASVAAPMDIFAQAAWQQQLFVQQMAADLDMLTGVKGVQARCLECADFTPPAVPRADSGWLAILAKLFA</sequence>
<keyword evidence="2" id="KW-0645">Protease</keyword>
<evidence type="ECO:0000256" key="4">
    <source>
        <dbReference type="ARBA" id="ARBA00022825"/>
    </source>
</evidence>
<dbReference type="PANTHER" id="PTHR33209">
    <property type="entry name" value="PROTEASE 4"/>
    <property type="match status" value="1"/>
</dbReference>
<name>A0A553WCW4_9SPHN</name>
<evidence type="ECO:0000256" key="3">
    <source>
        <dbReference type="ARBA" id="ARBA00022801"/>
    </source>
</evidence>
<organism evidence="7 8">
    <name type="scientific">Sphingorhabdus contaminans</name>
    <dbReference type="NCBI Taxonomy" id="1343899"/>
    <lineage>
        <taxon>Bacteria</taxon>
        <taxon>Pseudomonadati</taxon>
        <taxon>Pseudomonadota</taxon>
        <taxon>Alphaproteobacteria</taxon>
        <taxon>Sphingomonadales</taxon>
        <taxon>Sphingomonadaceae</taxon>
        <taxon>Sphingorhabdus</taxon>
    </lineage>
</organism>
<dbReference type="RefSeq" id="WP_143777745.1">
    <property type="nucleotide sequence ID" value="NZ_VKKU01000002.1"/>
</dbReference>
<dbReference type="NCBIfam" id="TIGR00705">
    <property type="entry name" value="SppA_67K"/>
    <property type="match status" value="1"/>
</dbReference>
<evidence type="ECO:0000256" key="5">
    <source>
        <dbReference type="PIRSR" id="PIRSR001217-1"/>
    </source>
</evidence>
<dbReference type="CDD" id="cd07023">
    <property type="entry name" value="S49_Sppa_N_C"/>
    <property type="match status" value="1"/>
</dbReference>
<evidence type="ECO:0000313" key="7">
    <source>
        <dbReference type="EMBL" id="TSB02527.1"/>
    </source>
</evidence>
<dbReference type="GO" id="GO:0006465">
    <property type="term" value="P:signal peptide processing"/>
    <property type="evidence" value="ECO:0007669"/>
    <property type="project" value="InterPro"/>
</dbReference>
<dbReference type="InterPro" id="IPR047217">
    <property type="entry name" value="S49_SppA_67K_type_N"/>
</dbReference>
<dbReference type="InterPro" id="IPR047272">
    <property type="entry name" value="S49_SppA_C"/>
</dbReference>
<dbReference type="GO" id="GO:0008236">
    <property type="term" value="F:serine-type peptidase activity"/>
    <property type="evidence" value="ECO:0007669"/>
    <property type="project" value="UniProtKB-KW"/>
</dbReference>
<dbReference type="EMBL" id="VKKU01000002">
    <property type="protein sequence ID" value="TSB02527.1"/>
    <property type="molecule type" value="Genomic_DNA"/>
</dbReference>
<dbReference type="PANTHER" id="PTHR33209:SF1">
    <property type="entry name" value="PEPTIDASE S49 DOMAIN-CONTAINING PROTEIN"/>
    <property type="match status" value="1"/>
</dbReference>